<name>A0A4U0SH79_9ACTN</name>
<evidence type="ECO:0000259" key="9">
    <source>
        <dbReference type="PROSITE" id="PS52019"/>
    </source>
</evidence>
<dbReference type="Pfam" id="PF00698">
    <property type="entry name" value="Acyl_transf_1"/>
    <property type="match status" value="1"/>
</dbReference>
<dbReference type="PROSITE" id="PS00012">
    <property type="entry name" value="PHOSPHOPANTETHEINE"/>
    <property type="match status" value="1"/>
</dbReference>
<dbReference type="GO" id="GO:0017000">
    <property type="term" value="P:antibiotic biosynthetic process"/>
    <property type="evidence" value="ECO:0007669"/>
    <property type="project" value="UniProtKB-KW"/>
</dbReference>
<keyword evidence="11" id="KW-1185">Reference proteome</keyword>
<evidence type="ECO:0000256" key="7">
    <source>
        <dbReference type="SAM" id="MobiDB-lite"/>
    </source>
</evidence>
<evidence type="ECO:0000256" key="6">
    <source>
        <dbReference type="PROSITE-ProRule" id="PRU01363"/>
    </source>
</evidence>
<organism evidence="10 11">
    <name type="scientific">Actinacidiphila oryziradicis</name>
    <dbReference type="NCBI Taxonomy" id="2571141"/>
    <lineage>
        <taxon>Bacteria</taxon>
        <taxon>Bacillati</taxon>
        <taxon>Actinomycetota</taxon>
        <taxon>Actinomycetes</taxon>
        <taxon>Kitasatosporales</taxon>
        <taxon>Streptomycetaceae</taxon>
        <taxon>Actinacidiphila</taxon>
    </lineage>
</organism>
<evidence type="ECO:0000256" key="5">
    <source>
        <dbReference type="ARBA" id="ARBA00023194"/>
    </source>
</evidence>
<reference evidence="10 11" key="1">
    <citation type="submission" date="2019-04" db="EMBL/GenBank/DDBJ databases">
        <title>Streptomyces oryziradicis sp. nov., a novel actinomycete isolated from rhizosphere soil of rice (Oryza sativa L.).</title>
        <authorList>
            <person name="Li C."/>
        </authorList>
    </citation>
    <scope>NUCLEOTIDE SEQUENCE [LARGE SCALE GENOMIC DNA]</scope>
    <source>
        <strain evidence="10 11">NEAU-C40</strain>
    </source>
</reference>
<feature type="region of interest" description="Disordered" evidence="7">
    <location>
        <begin position="381"/>
        <end position="437"/>
    </location>
</feature>
<evidence type="ECO:0000256" key="4">
    <source>
        <dbReference type="ARBA" id="ARBA00022679"/>
    </source>
</evidence>
<dbReference type="SMART" id="SM00827">
    <property type="entry name" value="PKS_AT"/>
    <property type="match status" value="1"/>
</dbReference>
<feature type="domain" description="PKS/mFAS DH" evidence="9">
    <location>
        <begin position="1039"/>
        <end position="1322"/>
    </location>
</feature>
<dbReference type="InterPro" id="IPR052568">
    <property type="entry name" value="PKS-FAS_Synthase"/>
</dbReference>
<dbReference type="SUPFAM" id="SSF51735">
    <property type="entry name" value="NAD(P)-binding Rossmann-fold domains"/>
    <property type="match status" value="1"/>
</dbReference>
<feature type="domain" description="Carrier" evidence="8">
    <location>
        <begin position="465"/>
        <end position="542"/>
    </location>
</feature>
<dbReference type="InterPro" id="IPR009081">
    <property type="entry name" value="PP-bd_ACP"/>
</dbReference>
<dbReference type="GO" id="GO:0016740">
    <property type="term" value="F:transferase activity"/>
    <property type="evidence" value="ECO:0007669"/>
    <property type="project" value="UniProtKB-KW"/>
</dbReference>
<dbReference type="SMART" id="SM00826">
    <property type="entry name" value="PKS_DH"/>
    <property type="match status" value="1"/>
</dbReference>
<keyword evidence="2" id="KW-0596">Phosphopantetheine</keyword>
<dbReference type="RefSeq" id="WP_136726210.1">
    <property type="nucleotide sequence ID" value="NZ_SUMC01000026.1"/>
</dbReference>
<proteinExistence type="predicted"/>
<dbReference type="Pfam" id="PF00550">
    <property type="entry name" value="PP-binding"/>
    <property type="match status" value="1"/>
</dbReference>
<feature type="active site" description="Proton donor; for dehydratase activity" evidence="6">
    <location>
        <position position="1239"/>
    </location>
</feature>
<comment type="pathway">
    <text evidence="1">Antibiotic biosynthesis.</text>
</comment>
<feature type="region of interest" description="C-terminal hotdog fold" evidence="6">
    <location>
        <begin position="1177"/>
        <end position="1322"/>
    </location>
</feature>
<evidence type="ECO:0000259" key="8">
    <source>
        <dbReference type="PROSITE" id="PS50075"/>
    </source>
</evidence>
<keyword evidence="3" id="KW-0597">Phosphoprotein</keyword>
<feature type="compositionally biased region" description="Pro residues" evidence="7">
    <location>
        <begin position="419"/>
        <end position="434"/>
    </location>
</feature>
<dbReference type="SMART" id="SM00822">
    <property type="entry name" value="PKS_KR"/>
    <property type="match status" value="1"/>
</dbReference>
<dbReference type="InterPro" id="IPR016035">
    <property type="entry name" value="Acyl_Trfase/lysoPLipase"/>
</dbReference>
<keyword evidence="5" id="KW-0045">Antibiotic biosynthesis</keyword>
<dbReference type="InterPro" id="IPR006162">
    <property type="entry name" value="Ppantetheine_attach_site"/>
</dbReference>
<dbReference type="InterPro" id="IPR057326">
    <property type="entry name" value="KR_dom"/>
</dbReference>
<sequence>MAPPHGADGGNTGAMAAVRTPTATVETVLTGFPELAVCARNTPEECVVGGPTPAVDRFVEACAAQRISAQRLPVAAAFHTPLVSHAVDAFAAALGDVPFGAPAFPVYPDTLGAQYGGDPAENRRVLTEQILHPVDFRDRLEEMYADGCRIFVEFGPKQVLTQFVGRTLDGRGVEAVATDIGTGGDSALTLKAAAVRLAVLGLPIRDINRHDAPWAEEPGTPSKVARTLDGPNFALLARNEAYQRTLNEPYRVAAASAGAEAVAQSVSLEPSACADDDPLSRAAAAHLAMHTRYLDGQLRTAEQLVNLLHEGARSGQADSVLAGANAARDHSLALGQAHIRANEVLGDLLRLGANGGATSATAPPADSLPAEARFAVEAGGVTRQDPQEDSGASGDTVRTPGPGSPGPNTPDPSTLDPSWPDPNSPEEPPNPPTTPQSALELLRDTDVTAAQNPELRAALAKLDREEMEQVMIDIVAEKSGYTVDMIDPDADLQMELGIDSLKQVEIAAELWKRYPVFSRDEIFRFAGARSVRDLAEMLPQVLSSQGRVLSFGKPVPLGRRHVGLRDLPRPDILIDAYCAEPCAVLVDDGGELARSLAEALDGRGWRVCRLLLPGVDAQADCTGQLEDWTEDALAQRVAEISASVPRVGLCVLPFSRTGDAAPSEVVRRLTHAVLVAKHLRQPLPAAAAAGIRAGFVTVTQLDGALGYYGCGGEASLALSGGLGGLVKAFALEALDLYCRALDFAPELPTKELGDRFATELTDAATDLREVGHDGAGRRTPCLLEAPARLVRLPEEVATAELDKDDLLVVTGGARGITSWCVRALAEQTRCGYLLIGRTPLTGEKSESAQCREIRATLEELRAAGVDVEYLAADIGDAEAVRTALAPYADRVTGVVHGAGVLADQFLADKDADDIARVLSAKLTGLDNVLTVLDPQRLRHLVVFTSVSGVHGNARQTDYATANEALNRFACAWKARHPQCRVGALAWGPWTGGMATPAVQEMFIQHGVPLLTRQTGTGFFTEQMSPKHAEDLVTVIGPVEPVYRRRDPLPAGGAVVERHLAGLDEQPLLDHHRIHGTPVLPITGAVGWCVRVLEGARGGQPVVECHDFRVSKGLLFNGSQRDRFLLTAQPGEGAASPVTVAIHSEDDDGRRTPRYQGRFTLAAEAPRASRLDLPPAEVPPFDPQTHEAYRDFLFHGPALRGLGPVLKEEDGRMVIAARMADPAFALGAFSGALYSAGLADVLLQSAALVGRQHFGELCLPMAAARIELFEPLPDDSPFLMIAESVSESPFHLLVTATACTPDGRVLQRWNEITMVVVSPELTKRVGFLPGVWHA</sequence>
<dbReference type="Pfam" id="PF08659">
    <property type="entry name" value="KR"/>
    <property type="match status" value="1"/>
</dbReference>
<dbReference type="OrthoDB" id="9778690at2"/>
<dbReference type="Gene3D" id="3.40.50.720">
    <property type="entry name" value="NAD(P)-binding Rossmann-like Domain"/>
    <property type="match status" value="1"/>
</dbReference>
<dbReference type="InterPro" id="IPR042104">
    <property type="entry name" value="PKS_dehydratase_sf"/>
</dbReference>
<comment type="caution">
    <text evidence="10">The sequence shown here is derived from an EMBL/GenBank/DDBJ whole genome shotgun (WGS) entry which is preliminary data.</text>
</comment>
<dbReference type="InterPro" id="IPR049900">
    <property type="entry name" value="PKS_mFAS_DH"/>
</dbReference>
<accession>A0A4U0SH79</accession>
<evidence type="ECO:0000256" key="3">
    <source>
        <dbReference type="ARBA" id="ARBA00022553"/>
    </source>
</evidence>
<dbReference type="PANTHER" id="PTHR43074:SF1">
    <property type="entry name" value="BETA-KETOACYL SYNTHASE FAMILY PROTEIN-RELATED"/>
    <property type="match status" value="1"/>
</dbReference>
<dbReference type="InterPro" id="IPR036736">
    <property type="entry name" value="ACP-like_sf"/>
</dbReference>
<dbReference type="Gene3D" id="1.10.1200.10">
    <property type="entry name" value="ACP-like"/>
    <property type="match status" value="1"/>
</dbReference>
<gene>
    <name evidence="10" type="ORF">FCI23_25170</name>
</gene>
<keyword evidence="4" id="KW-0808">Transferase</keyword>
<dbReference type="SUPFAM" id="SSF47336">
    <property type="entry name" value="ACP-like"/>
    <property type="match status" value="1"/>
</dbReference>
<dbReference type="Pfam" id="PF14765">
    <property type="entry name" value="PS-DH"/>
    <property type="match status" value="1"/>
</dbReference>
<dbReference type="InterPro" id="IPR001227">
    <property type="entry name" value="Ac_transferase_dom_sf"/>
</dbReference>
<dbReference type="Gene3D" id="3.40.366.10">
    <property type="entry name" value="Malonyl-Coenzyme A Acyl Carrier Protein, domain 2"/>
    <property type="match status" value="1"/>
</dbReference>
<evidence type="ECO:0000256" key="2">
    <source>
        <dbReference type="ARBA" id="ARBA00022450"/>
    </source>
</evidence>
<dbReference type="InterPro" id="IPR014043">
    <property type="entry name" value="Acyl_transferase_dom"/>
</dbReference>
<dbReference type="PROSITE" id="PS50075">
    <property type="entry name" value="CARRIER"/>
    <property type="match status" value="1"/>
</dbReference>
<evidence type="ECO:0000256" key="1">
    <source>
        <dbReference type="ARBA" id="ARBA00004792"/>
    </source>
</evidence>
<dbReference type="InterPro" id="IPR013968">
    <property type="entry name" value="PKS_KR"/>
</dbReference>
<dbReference type="CDD" id="cd08953">
    <property type="entry name" value="KR_2_SDR_x"/>
    <property type="match status" value="1"/>
</dbReference>
<dbReference type="EMBL" id="SUMC01000026">
    <property type="protein sequence ID" value="TKA08882.1"/>
    <property type="molecule type" value="Genomic_DNA"/>
</dbReference>
<protein>
    <submittedName>
        <fullName evidence="10">SDR family NAD(P)-dependent oxidoreductase</fullName>
    </submittedName>
</protein>
<dbReference type="PROSITE" id="PS52019">
    <property type="entry name" value="PKS_MFAS_DH"/>
    <property type="match status" value="1"/>
</dbReference>
<dbReference type="InterPro" id="IPR049551">
    <property type="entry name" value="PKS_DH_C"/>
</dbReference>
<dbReference type="SUPFAM" id="SSF52151">
    <property type="entry name" value="FabD/lysophospholipase-like"/>
    <property type="match status" value="1"/>
</dbReference>
<dbReference type="InterPro" id="IPR036291">
    <property type="entry name" value="NAD(P)-bd_dom_sf"/>
</dbReference>
<evidence type="ECO:0000313" key="11">
    <source>
        <dbReference type="Proteomes" id="UP000305778"/>
    </source>
</evidence>
<dbReference type="PANTHER" id="PTHR43074">
    <property type="entry name" value="OMEGA-3 POLYUNSATURATED FATTY ACID SYNTHASE PFAB-RELATED"/>
    <property type="match status" value="1"/>
</dbReference>
<dbReference type="Proteomes" id="UP000305778">
    <property type="component" value="Unassembled WGS sequence"/>
</dbReference>
<feature type="active site" description="Proton acceptor; for dehydratase activity" evidence="6">
    <location>
        <position position="1071"/>
    </location>
</feature>
<dbReference type="Gene3D" id="3.10.129.110">
    <property type="entry name" value="Polyketide synthase dehydratase"/>
    <property type="match status" value="1"/>
</dbReference>
<feature type="region of interest" description="N-terminal hotdog fold" evidence="6">
    <location>
        <begin position="1039"/>
        <end position="1165"/>
    </location>
</feature>
<dbReference type="InterPro" id="IPR020807">
    <property type="entry name" value="PKS_DH"/>
</dbReference>
<evidence type="ECO:0000313" key="10">
    <source>
        <dbReference type="EMBL" id="TKA08882.1"/>
    </source>
</evidence>